<evidence type="ECO:0000313" key="2">
    <source>
        <dbReference type="Proteomes" id="UP000242175"/>
    </source>
</evidence>
<dbReference type="Proteomes" id="UP000242175">
    <property type="component" value="Chromosome small"/>
</dbReference>
<sequence length="230" mass="25995">MKHIWIIGTGGIALATYRLYSKRDDCSVRLIGRKEVQENNFAKVNSNDEGQISDFIIKNGIPDVVIVATGLLSNQSHGPEKTIASFTSDWFDENLKANFYPGVFWCKSLTAHLKRKDAIKFVILSARVGSISDNQLGGWYSYRISKAALNMFVRNTANEWRYKYPQSIILAYHPGTVDTNLSKPFQNSGIKKLFTPDEAAHNLKQNIDNLDDPKIWSGQLIDWRGDIVQP</sequence>
<dbReference type="OrthoDB" id="9785826at2"/>
<proteinExistence type="predicted"/>
<dbReference type="InterPro" id="IPR051468">
    <property type="entry name" value="Fungal_SecMetab_SDRs"/>
</dbReference>
<dbReference type="PANTHER" id="PTHR43544:SF12">
    <property type="entry name" value="NAD(P)-BINDING ROSSMANN-FOLD SUPERFAMILY PROTEIN"/>
    <property type="match status" value="1"/>
</dbReference>
<dbReference type="Gene3D" id="3.40.50.720">
    <property type="entry name" value="NAD(P)-binding Rossmann-like Domain"/>
    <property type="match status" value="1"/>
</dbReference>
<evidence type="ECO:0000313" key="1">
    <source>
        <dbReference type="EMBL" id="ASK79003.1"/>
    </source>
</evidence>
<dbReference type="RefSeq" id="WP_089073911.1">
    <property type="nucleotide sequence ID" value="NZ_CBCSAM010000006.1"/>
</dbReference>
<dbReference type="GO" id="GO:0016491">
    <property type="term" value="F:oxidoreductase activity"/>
    <property type="evidence" value="ECO:0007669"/>
    <property type="project" value="TreeGrafter"/>
</dbReference>
<organism evidence="1 2">
    <name type="scientific">Paraphotobacterium marinum</name>
    <dbReference type="NCBI Taxonomy" id="1755811"/>
    <lineage>
        <taxon>Bacteria</taxon>
        <taxon>Pseudomonadati</taxon>
        <taxon>Pseudomonadota</taxon>
        <taxon>Gammaproteobacteria</taxon>
        <taxon>Vibrionales</taxon>
        <taxon>Vibrionaceae</taxon>
        <taxon>Paraphotobacterium</taxon>
    </lineage>
</organism>
<dbReference type="KEGG" id="pmai:CF386_08010"/>
<dbReference type="Pfam" id="PF00106">
    <property type="entry name" value="adh_short"/>
    <property type="match status" value="1"/>
</dbReference>
<name>A0A220VGC4_9GAMM</name>
<keyword evidence="2" id="KW-1185">Reference proteome</keyword>
<gene>
    <name evidence="1" type="ORF">CF386_08010</name>
</gene>
<dbReference type="SUPFAM" id="SSF51735">
    <property type="entry name" value="NAD(P)-binding Rossmann-fold domains"/>
    <property type="match status" value="1"/>
</dbReference>
<dbReference type="InterPro" id="IPR002347">
    <property type="entry name" value="SDR_fam"/>
</dbReference>
<dbReference type="PANTHER" id="PTHR43544">
    <property type="entry name" value="SHORT-CHAIN DEHYDROGENASE/REDUCTASE"/>
    <property type="match status" value="1"/>
</dbReference>
<dbReference type="InterPro" id="IPR036291">
    <property type="entry name" value="NAD(P)-bd_dom_sf"/>
</dbReference>
<dbReference type="EMBL" id="CP022356">
    <property type="protein sequence ID" value="ASK79003.1"/>
    <property type="molecule type" value="Genomic_DNA"/>
</dbReference>
<reference evidence="1 2" key="1">
    <citation type="journal article" date="2016" name="Int. J. Syst. Evol. Microbiol.">
        <title>Paraphotobacterium marinum gen. nov., sp. nov., a member of the family Vibrionaceae, isolated from surface seawater.</title>
        <authorList>
            <person name="Huang Z."/>
            <person name="Dong C."/>
            <person name="Shao Z."/>
        </authorList>
    </citation>
    <scope>NUCLEOTIDE SEQUENCE [LARGE SCALE GENOMIC DNA]</scope>
    <source>
        <strain evidence="1 2">NSCS20N07D</strain>
    </source>
</reference>
<accession>A0A220VGC4</accession>
<protein>
    <submittedName>
        <fullName evidence="1">Short-chain dehydrogenase</fullName>
    </submittedName>
</protein>
<dbReference type="AlphaFoldDB" id="A0A220VGC4"/>
<dbReference type="GO" id="GO:0005737">
    <property type="term" value="C:cytoplasm"/>
    <property type="evidence" value="ECO:0007669"/>
    <property type="project" value="TreeGrafter"/>
</dbReference>